<dbReference type="InterPro" id="IPR000432">
    <property type="entry name" value="DNA_mismatch_repair_MutS_C"/>
</dbReference>
<dbReference type="GO" id="GO:0030983">
    <property type="term" value="F:mismatched DNA binding"/>
    <property type="evidence" value="ECO:0007669"/>
    <property type="project" value="InterPro"/>
</dbReference>
<evidence type="ECO:0000259" key="11">
    <source>
        <dbReference type="PROSITE" id="PS50828"/>
    </source>
</evidence>
<dbReference type="CDD" id="cd03280">
    <property type="entry name" value="ABC_MutS2"/>
    <property type="match status" value="1"/>
</dbReference>
<evidence type="ECO:0000256" key="4">
    <source>
        <dbReference type="ARBA" id="ARBA00022801"/>
    </source>
</evidence>
<keyword evidence="5 8" id="KW-0067">ATP-binding</keyword>
<evidence type="ECO:0000256" key="6">
    <source>
        <dbReference type="ARBA" id="ARBA00022884"/>
    </source>
</evidence>
<feature type="coiled-coil region" evidence="9">
    <location>
        <begin position="520"/>
        <end position="617"/>
    </location>
</feature>
<evidence type="ECO:0000256" key="2">
    <source>
        <dbReference type="ARBA" id="ARBA00022730"/>
    </source>
</evidence>
<dbReference type="SMART" id="SM00534">
    <property type="entry name" value="MUTSac"/>
    <property type="match status" value="1"/>
</dbReference>
<comment type="subunit">
    <text evidence="8">Homodimer. Binds to stalled ribosomes, contacting rRNA.</text>
</comment>
<dbReference type="Pfam" id="PF20297">
    <property type="entry name" value="MSSS"/>
    <property type="match status" value="1"/>
</dbReference>
<dbReference type="PROSITE" id="PS50828">
    <property type="entry name" value="SMR"/>
    <property type="match status" value="1"/>
</dbReference>
<dbReference type="PANTHER" id="PTHR48466:SF2">
    <property type="entry name" value="OS10G0509000 PROTEIN"/>
    <property type="match status" value="1"/>
</dbReference>
<dbReference type="GO" id="GO:0005524">
    <property type="term" value="F:ATP binding"/>
    <property type="evidence" value="ECO:0007669"/>
    <property type="project" value="UniProtKB-UniRule"/>
</dbReference>
<dbReference type="NCBIfam" id="TIGR01069">
    <property type="entry name" value="mutS2"/>
    <property type="match status" value="1"/>
</dbReference>
<keyword evidence="7 8" id="KW-0238">DNA-binding</keyword>
<dbReference type="Pfam" id="PF00488">
    <property type="entry name" value="MutS_V"/>
    <property type="match status" value="1"/>
</dbReference>
<dbReference type="Proteomes" id="UP000187404">
    <property type="component" value="Unassembled WGS sequence"/>
</dbReference>
<dbReference type="InterPro" id="IPR005747">
    <property type="entry name" value="MutS2"/>
</dbReference>
<evidence type="ECO:0000313" key="12">
    <source>
        <dbReference type="EMBL" id="OLR55182.1"/>
    </source>
</evidence>
<dbReference type="GO" id="GO:0004519">
    <property type="term" value="F:endonuclease activity"/>
    <property type="evidence" value="ECO:0007669"/>
    <property type="project" value="UniProtKB-UniRule"/>
</dbReference>
<dbReference type="SUPFAM" id="SSF160443">
    <property type="entry name" value="SMR domain-like"/>
    <property type="match status" value="1"/>
</dbReference>
<keyword evidence="6 8" id="KW-0694">RNA-binding</keyword>
<dbReference type="InterPro" id="IPR045076">
    <property type="entry name" value="MutS"/>
</dbReference>
<evidence type="ECO:0000256" key="5">
    <source>
        <dbReference type="ARBA" id="ARBA00022840"/>
    </source>
</evidence>
<comment type="function">
    <text evidence="8">Endonuclease that is involved in the suppression of homologous recombination and thus may have a key role in the control of bacterial genetic diversity.</text>
</comment>
<dbReference type="PROSITE" id="PS00486">
    <property type="entry name" value="DNA_MISMATCH_REPAIR_2"/>
    <property type="match status" value="1"/>
</dbReference>
<feature type="region of interest" description="Disordered" evidence="10">
    <location>
        <begin position="695"/>
        <end position="717"/>
    </location>
</feature>
<keyword evidence="2 8" id="KW-0699">rRNA-binding</keyword>
<evidence type="ECO:0000256" key="9">
    <source>
        <dbReference type="SAM" id="Coils"/>
    </source>
</evidence>
<dbReference type="SUPFAM" id="SSF52540">
    <property type="entry name" value="P-loop containing nucleoside triphosphate hydrolases"/>
    <property type="match status" value="1"/>
</dbReference>
<comment type="function">
    <text evidence="8">Acts as a ribosome collision sensor, splitting the ribosome into its 2 subunits. Detects stalled/collided 70S ribosomes which it binds and splits by an ATP-hydrolysis driven conformational change. Acts upstream of the ribosome quality control system (RQC), a ribosome-associated complex that mediates the extraction of incompletely synthesized nascent chains from stalled ribosomes and their subsequent degradation. Probably generates substrates for RQC.</text>
</comment>
<dbReference type="GO" id="GO:0016887">
    <property type="term" value="F:ATP hydrolysis activity"/>
    <property type="evidence" value="ECO:0007669"/>
    <property type="project" value="InterPro"/>
</dbReference>
<dbReference type="PANTHER" id="PTHR48466">
    <property type="entry name" value="OS10G0509000 PROTEIN-RELATED"/>
    <property type="match status" value="1"/>
</dbReference>
<dbReference type="GO" id="GO:0006298">
    <property type="term" value="P:mismatch repair"/>
    <property type="evidence" value="ECO:0007669"/>
    <property type="project" value="InterPro"/>
</dbReference>
<dbReference type="SUPFAM" id="SSF48334">
    <property type="entry name" value="DNA repair protein MutS, domain III"/>
    <property type="match status" value="1"/>
</dbReference>
<feature type="domain" description="Smr" evidence="11">
    <location>
        <begin position="731"/>
        <end position="792"/>
    </location>
</feature>
<dbReference type="PIRSF" id="PIRSF005814">
    <property type="entry name" value="MutS_YshD"/>
    <property type="match status" value="1"/>
</dbReference>
<comment type="caution">
    <text evidence="12">The sequence shown here is derived from an EMBL/GenBank/DDBJ whole genome shotgun (WGS) entry which is preliminary data.</text>
</comment>
<gene>
    <name evidence="8" type="primary">mutS2</name>
    <name evidence="8" type="synonym">rqcU</name>
    <name evidence="12" type="ORF">BHK98_03355</name>
</gene>
<feature type="binding site" evidence="8">
    <location>
        <begin position="332"/>
        <end position="339"/>
    </location>
    <ligand>
        <name>ATP</name>
        <dbReference type="ChEBI" id="CHEBI:30616"/>
    </ligand>
</feature>
<dbReference type="Gene3D" id="3.40.50.300">
    <property type="entry name" value="P-loop containing nucleotide triphosphate hydrolases"/>
    <property type="match status" value="1"/>
</dbReference>
<dbReference type="GO" id="GO:0043023">
    <property type="term" value="F:ribosomal large subunit binding"/>
    <property type="evidence" value="ECO:0007669"/>
    <property type="project" value="UniProtKB-UniRule"/>
</dbReference>
<dbReference type="OrthoDB" id="9808166at2"/>
<dbReference type="SMART" id="SM00463">
    <property type="entry name" value="SMR"/>
    <property type="match status" value="1"/>
</dbReference>
<keyword evidence="13" id="KW-1185">Reference proteome</keyword>
<dbReference type="InterPro" id="IPR036187">
    <property type="entry name" value="DNA_mismatch_repair_MutS_sf"/>
</dbReference>
<evidence type="ECO:0000256" key="7">
    <source>
        <dbReference type="ARBA" id="ARBA00023125"/>
    </source>
</evidence>
<dbReference type="GO" id="GO:0140664">
    <property type="term" value="F:ATP-dependent DNA damage sensor activity"/>
    <property type="evidence" value="ECO:0007669"/>
    <property type="project" value="InterPro"/>
</dbReference>
<dbReference type="InterPro" id="IPR002625">
    <property type="entry name" value="Smr_dom"/>
</dbReference>
<dbReference type="STRING" id="1261640.BHK98_03355"/>
<organism evidence="12 13">
    <name type="scientific">Hornefia porci</name>
    <dbReference type="NCBI Taxonomy" id="2652292"/>
    <lineage>
        <taxon>Bacteria</taxon>
        <taxon>Bacillati</taxon>
        <taxon>Bacillota</taxon>
        <taxon>Clostridia</taxon>
        <taxon>Peptostreptococcales</taxon>
        <taxon>Anaerovoracaceae</taxon>
        <taxon>Hornefia</taxon>
    </lineage>
</organism>
<keyword evidence="1 8" id="KW-0540">Nuclease</keyword>
<dbReference type="GO" id="GO:0019843">
    <property type="term" value="F:rRNA binding"/>
    <property type="evidence" value="ECO:0007669"/>
    <property type="project" value="UniProtKB-UniRule"/>
</dbReference>
<dbReference type="Pfam" id="PF01713">
    <property type="entry name" value="Smr"/>
    <property type="match status" value="1"/>
</dbReference>
<dbReference type="InterPro" id="IPR027417">
    <property type="entry name" value="P-loop_NTPase"/>
</dbReference>
<dbReference type="Gene3D" id="3.30.1370.110">
    <property type="match status" value="1"/>
</dbReference>
<reference evidence="12 13" key="1">
    <citation type="journal article" date="2016" name="Appl. Environ. Microbiol.">
        <title>Function and Phylogeny of Bacterial Butyryl Coenzyme A:Acetate Transferases and Their Diversity in the Proximal Colon of Swine.</title>
        <authorList>
            <person name="Trachsel J."/>
            <person name="Bayles D.O."/>
            <person name="Looft T."/>
            <person name="Levine U.Y."/>
            <person name="Allen H.K."/>
        </authorList>
    </citation>
    <scope>NUCLEOTIDE SEQUENCE [LARGE SCALE GENOMIC DNA]</scope>
    <source>
        <strain evidence="12 13">68-3-10</strain>
    </source>
</reference>
<dbReference type="EMBL" id="MJIE01000001">
    <property type="protein sequence ID" value="OLR55182.1"/>
    <property type="molecule type" value="Genomic_DNA"/>
</dbReference>
<evidence type="ECO:0000256" key="8">
    <source>
        <dbReference type="HAMAP-Rule" id="MF_00092"/>
    </source>
</evidence>
<keyword evidence="3 8" id="KW-0547">Nucleotide-binding</keyword>
<proteinExistence type="inferred from homology"/>
<keyword evidence="9" id="KW-0175">Coiled coil</keyword>
<evidence type="ECO:0000313" key="13">
    <source>
        <dbReference type="Proteomes" id="UP000187404"/>
    </source>
</evidence>
<sequence length="794" mass="87808">MNEKAIDILEYNKIKELLKDEAGCEMAREMALSLTPETDSRSVSEELRSTTEAVDLIVRKGPLPVGGIYDIAGIVSFARKGGCLTMKQLLQVHYDLAAASNVLRFLKEDVPPVPLISSLAELIVPHPGLEADIDRCILSEDEMADNASAELRGIRRSIQRQNESIRSRLNQIVNSQANRPYLQDSIVTIKGGRYVIPVKLEHRSRFPGIVHDQSKGGATLFIEPQAIVNMNNELRELELAEQAEISRILQKLSDQVGECCHDLRNNQENLVRLDFIMAKGKLSLRMKGEEPKISTDGALVIREGRHPLLDPDSVVPVSVSIGEQYRTLVITGPNTGGKTVTLKTIGLLALMAQSGLHIPASGQSRVPVYSEIFADIGDEQSIEQSLSTFSSHMKNIVEIVGRAGENSLVLLDELGAGTDPTEGAALAVAILERLFRSGAQTVATTHYNEIKKYALSTDGVENGSMEFDVETLSPTYRLRLGTPGKSNAFEISGKLGLPGDIVARAGELIERGDLEFEDVISAIDRDKKRAEEELAEAERIRAEAEQIKARLTEEQAEFRKKRETLMADSRQEAREMLREARATADEVQKELRELSRMDSLGARNKAFDRNRRRLKENEKKYAERVIRQVNSAPVSASQLRVGDRVRVLSLDQNGEVLTLPDDRGELQVQVGIMKVTVNLDDLMLVVDGKKTKAKKPAARKSYGGMMKRKTESVHSSVNVQGENLDSARMDVDKYIDDAYMAGLKEVTVIHGRGEGILQKGLRQSLKRNRHVASIRPGNYNEGGEGVTIVTLRTD</sequence>
<keyword evidence="8" id="KW-0255">Endonuclease</keyword>
<dbReference type="InterPro" id="IPR036063">
    <property type="entry name" value="Smr_dom_sf"/>
</dbReference>
<dbReference type="InterPro" id="IPR046893">
    <property type="entry name" value="MSSS"/>
</dbReference>
<dbReference type="GO" id="GO:0045910">
    <property type="term" value="P:negative regulation of DNA recombination"/>
    <property type="evidence" value="ECO:0007669"/>
    <property type="project" value="InterPro"/>
</dbReference>
<evidence type="ECO:0000256" key="1">
    <source>
        <dbReference type="ARBA" id="ARBA00022722"/>
    </source>
</evidence>
<name>A0A1Q9JG17_9FIRM</name>
<dbReference type="InterPro" id="IPR007696">
    <property type="entry name" value="DNA_mismatch_repair_MutS_core"/>
</dbReference>
<keyword evidence="4 8" id="KW-0378">Hydrolase</keyword>
<evidence type="ECO:0000256" key="3">
    <source>
        <dbReference type="ARBA" id="ARBA00022741"/>
    </source>
</evidence>
<dbReference type="RefSeq" id="WP_075712181.1">
    <property type="nucleotide sequence ID" value="NZ_MJIE01000001.1"/>
</dbReference>
<comment type="similarity">
    <text evidence="8">Belongs to the DNA mismatch repair MutS family. MutS2 subfamily.</text>
</comment>
<dbReference type="HAMAP" id="MF_00092">
    <property type="entry name" value="MutS2"/>
    <property type="match status" value="1"/>
</dbReference>
<dbReference type="FunFam" id="3.40.50.300:FF:000830">
    <property type="entry name" value="Endonuclease MutS2"/>
    <property type="match status" value="1"/>
</dbReference>
<dbReference type="AlphaFoldDB" id="A0A1Q9JG17"/>
<dbReference type="EC" id="3.1.-.-" evidence="8"/>
<dbReference type="EC" id="3.6.4.-" evidence="8"/>
<evidence type="ECO:0000256" key="10">
    <source>
        <dbReference type="SAM" id="MobiDB-lite"/>
    </source>
</evidence>
<dbReference type="SMART" id="SM00533">
    <property type="entry name" value="MUTSd"/>
    <property type="match status" value="1"/>
</dbReference>
<accession>A0A1Q9JG17</accession>
<dbReference type="GO" id="GO:0072344">
    <property type="term" value="P:rescue of stalled ribosome"/>
    <property type="evidence" value="ECO:0007669"/>
    <property type="project" value="UniProtKB-UniRule"/>
</dbReference>
<protein>
    <recommendedName>
        <fullName evidence="8">Endonuclease MutS2</fullName>
        <ecNumber evidence="8">3.1.-.-</ecNumber>
    </recommendedName>
    <alternativeName>
        <fullName evidence="8">Ribosome-associated protein quality control-upstream factor</fullName>
        <shortName evidence="8">RQC-upstream factor</shortName>
        <shortName evidence="8">RqcU</shortName>
        <ecNumber evidence="8">3.6.4.-</ecNumber>
    </alternativeName>
</protein>